<feature type="region of interest" description="Disordered" evidence="1">
    <location>
        <begin position="44"/>
        <end position="63"/>
    </location>
</feature>
<sequence length="102" mass="11121">MQMGQTGDRTADLQLTPSDLDVNDQQHFYLSSDRPPPILTVTSLQRENNQGPGPHSNPPTAFGLTCQLSLRTLPRASERRHAATPPHPEDAVESHCQQSAPG</sequence>
<keyword evidence="3" id="KW-1185">Reference proteome</keyword>
<accession>A0A9N7TJN7</accession>
<feature type="region of interest" description="Disordered" evidence="1">
    <location>
        <begin position="1"/>
        <end position="20"/>
    </location>
</feature>
<feature type="compositionally biased region" description="Basic and acidic residues" evidence="1">
    <location>
        <begin position="76"/>
        <end position="93"/>
    </location>
</feature>
<comment type="caution">
    <text evidence="2">The sequence shown here is derived from an EMBL/GenBank/DDBJ whole genome shotgun (WGS) entry which is preliminary data.</text>
</comment>
<feature type="region of interest" description="Disordered" evidence="1">
    <location>
        <begin position="72"/>
        <end position="102"/>
    </location>
</feature>
<organism evidence="2 3">
    <name type="scientific">Pleuronectes platessa</name>
    <name type="common">European plaice</name>
    <dbReference type="NCBI Taxonomy" id="8262"/>
    <lineage>
        <taxon>Eukaryota</taxon>
        <taxon>Metazoa</taxon>
        <taxon>Chordata</taxon>
        <taxon>Craniata</taxon>
        <taxon>Vertebrata</taxon>
        <taxon>Euteleostomi</taxon>
        <taxon>Actinopterygii</taxon>
        <taxon>Neopterygii</taxon>
        <taxon>Teleostei</taxon>
        <taxon>Neoteleostei</taxon>
        <taxon>Acanthomorphata</taxon>
        <taxon>Carangaria</taxon>
        <taxon>Pleuronectiformes</taxon>
        <taxon>Pleuronectoidei</taxon>
        <taxon>Pleuronectidae</taxon>
        <taxon>Pleuronectes</taxon>
    </lineage>
</organism>
<evidence type="ECO:0000313" key="3">
    <source>
        <dbReference type="Proteomes" id="UP001153269"/>
    </source>
</evidence>
<proteinExistence type="predicted"/>
<evidence type="ECO:0000313" key="2">
    <source>
        <dbReference type="EMBL" id="CAB1413069.1"/>
    </source>
</evidence>
<protein>
    <submittedName>
        <fullName evidence="2">Uncharacterized protein</fullName>
    </submittedName>
</protein>
<dbReference type="AlphaFoldDB" id="A0A9N7TJN7"/>
<evidence type="ECO:0000256" key="1">
    <source>
        <dbReference type="SAM" id="MobiDB-lite"/>
    </source>
</evidence>
<dbReference type="EMBL" id="CADEAL010000035">
    <property type="protein sequence ID" value="CAB1413069.1"/>
    <property type="molecule type" value="Genomic_DNA"/>
</dbReference>
<name>A0A9N7TJN7_PLEPL</name>
<gene>
    <name evidence="2" type="ORF">PLEPLA_LOCUS766</name>
</gene>
<reference evidence="2" key="1">
    <citation type="submission" date="2020-03" db="EMBL/GenBank/DDBJ databases">
        <authorList>
            <person name="Weist P."/>
        </authorList>
    </citation>
    <scope>NUCLEOTIDE SEQUENCE</scope>
</reference>
<dbReference type="Proteomes" id="UP001153269">
    <property type="component" value="Unassembled WGS sequence"/>
</dbReference>